<name>A0A0A0L842_CUCSA</name>
<accession>A0A0A0L842</accession>
<gene>
    <name evidence="2" type="ORF">Csa_3G405530</name>
</gene>
<sequence length="53" mass="6044">MDKKQLGELEKEATKELPSGERIPNHKGESKPLLEIFLQAEEGERESGLHKEE</sequence>
<dbReference type="AlphaFoldDB" id="A0A0A0L842"/>
<reference evidence="2 3" key="3">
    <citation type="journal article" date="2010" name="BMC Genomics">
        <title>Transcriptome sequencing and comparative analysis of cucumber flowers with different sex types.</title>
        <authorList>
            <person name="Guo S."/>
            <person name="Zheng Y."/>
            <person name="Joung J.G."/>
            <person name="Liu S."/>
            <person name="Zhang Z."/>
            <person name="Crasta O.R."/>
            <person name="Sobral B.W."/>
            <person name="Xu Y."/>
            <person name="Huang S."/>
            <person name="Fei Z."/>
        </authorList>
    </citation>
    <scope>NUCLEOTIDE SEQUENCE [LARGE SCALE GENOMIC DNA]</scope>
    <source>
        <strain evidence="3">cv. 9930</strain>
    </source>
</reference>
<dbReference type="Proteomes" id="UP000029981">
    <property type="component" value="Chromosome 3"/>
</dbReference>
<dbReference type="Gramene" id="KGN57953">
    <property type="protein sequence ID" value="KGN57953"/>
    <property type="gene ID" value="Csa_3G405530"/>
</dbReference>
<proteinExistence type="predicted"/>
<reference evidence="2 3" key="2">
    <citation type="journal article" date="2009" name="PLoS ONE">
        <title>An integrated genetic and cytogenetic map of the cucumber genome.</title>
        <authorList>
            <person name="Ren Y."/>
            <person name="Zhang Z."/>
            <person name="Liu J."/>
            <person name="Staub J.E."/>
            <person name="Han Y."/>
            <person name="Cheng Z."/>
            <person name="Li X."/>
            <person name="Lu J."/>
            <person name="Miao H."/>
            <person name="Kang H."/>
            <person name="Xie B."/>
            <person name="Gu X."/>
            <person name="Wang X."/>
            <person name="Du Y."/>
            <person name="Jin W."/>
            <person name="Huang S."/>
        </authorList>
    </citation>
    <scope>NUCLEOTIDE SEQUENCE [LARGE SCALE GENOMIC DNA]</scope>
    <source>
        <strain evidence="3">cv. 9930</strain>
    </source>
</reference>
<reference evidence="2 3" key="1">
    <citation type="journal article" date="2009" name="Nat. Genet.">
        <title>The genome of the cucumber, Cucumis sativus L.</title>
        <authorList>
            <person name="Huang S."/>
            <person name="Li R."/>
            <person name="Zhang Z."/>
            <person name="Li L."/>
            <person name="Gu X."/>
            <person name="Fan W."/>
            <person name="Lucas W.J."/>
            <person name="Wang X."/>
            <person name="Xie B."/>
            <person name="Ni P."/>
            <person name="Ren Y."/>
            <person name="Zhu H."/>
            <person name="Li J."/>
            <person name="Lin K."/>
            <person name="Jin W."/>
            <person name="Fei Z."/>
            <person name="Li G."/>
            <person name="Staub J."/>
            <person name="Kilian A."/>
            <person name="van der Vossen E.A."/>
            <person name="Wu Y."/>
            <person name="Guo J."/>
            <person name="He J."/>
            <person name="Jia Z."/>
            <person name="Ren Y."/>
            <person name="Tian G."/>
            <person name="Lu Y."/>
            <person name="Ruan J."/>
            <person name="Qian W."/>
            <person name="Wang M."/>
            <person name="Huang Q."/>
            <person name="Li B."/>
            <person name="Xuan Z."/>
            <person name="Cao J."/>
            <person name="Asan"/>
            <person name="Wu Z."/>
            <person name="Zhang J."/>
            <person name="Cai Q."/>
            <person name="Bai Y."/>
            <person name="Zhao B."/>
            <person name="Han Y."/>
            <person name="Li Y."/>
            <person name="Li X."/>
            <person name="Wang S."/>
            <person name="Shi Q."/>
            <person name="Liu S."/>
            <person name="Cho W.K."/>
            <person name="Kim J.Y."/>
            <person name="Xu Y."/>
            <person name="Heller-Uszynska K."/>
            <person name="Miao H."/>
            <person name="Cheng Z."/>
            <person name="Zhang S."/>
            <person name="Wu J."/>
            <person name="Yang Y."/>
            <person name="Kang H."/>
            <person name="Li M."/>
            <person name="Liang H."/>
            <person name="Ren X."/>
            <person name="Shi Z."/>
            <person name="Wen M."/>
            <person name="Jian M."/>
            <person name="Yang H."/>
            <person name="Zhang G."/>
            <person name="Yang Z."/>
            <person name="Chen R."/>
            <person name="Liu S."/>
            <person name="Li J."/>
            <person name="Ma L."/>
            <person name="Liu H."/>
            <person name="Zhou Y."/>
            <person name="Zhao J."/>
            <person name="Fang X."/>
            <person name="Li G."/>
            <person name="Fang L."/>
            <person name="Li Y."/>
            <person name="Liu D."/>
            <person name="Zheng H."/>
            <person name="Zhang Y."/>
            <person name="Qin N."/>
            <person name="Li Z."/>
            <person name="Yang G."/>
            <person name="Yang S."/>
            <person name="Bolund L."/>
            <person name="Kristiansen K."/>
            <person name="Zheng H."/>
            <person name="Li S."/>
            <person name="Zhang X."/>
            <person name="Yang H."/>
            <person name="Wang J."/>
            <person name="Sun R."/>
            <person name="Zhang B."/>
            <person name="Jiang S."/>
            <person name="Wang J."/>
            <person name="Du Y."/>
            <person name="Li S."/>
        </authorList>
    </citation>
    <scope>NUCLEOTIDE SEQUENCE [LARGE SCALE GENOMIC DNA]</scope>
    <source>
        <strain evidence="3">cv. 9930</strain>
    </source>
</reference>
<reference evidence="2 3" key="4">
    <citation type="journal article" date="2011" name="BMC Genomics">
        <title>RNA-Seq improves annotation of protein-coding genes in the cucumber genome.</title>
        <authorList>
            <person name="Li Z."/>
            <person name="Zhang Z."/>
            <person name="Yan P."/>
            <person name="Huang S."/>
            <person name="Fei Z."/>
            <person name="Lin K."/>
        </authorList>
    </citation>
    <scope>NUCLEOTIDE SEQUENCE [LARGE SCALE GENOMIC DNA]</scope>
    <source>
        <strain evidence="3">cv. 9930</strain>
    </source>
</reference>
<keyword evidence="3" id="KW-1185">Reference proteome</keyword>
<dbReference type="EMBL" id="CM002924">
    <property type="protein sequence ID" value="KGN57953.1"/>
    <property type="molecule type" value="Genomic_DNA"/>
</dbReference>
<feature type="region of interest" description="Disordered" evidence="1">
    <location>
        <begin position="1"/>
        <end position="31"/>
    </location>
</feature>
<protein>
    <submittedName>
        <fullName evidence="2">Uncharacterized protein</fullName>
    </submittedName>
</protein>
<evidence type="ECO:0000313" key="3">
    <source>
        <dbReference type="Proteomes" id="UP000029981"/>
    </source>
</evidence>
<organism evidence="2 3">
    <name type="scientific">Cucumis sativus</name>
    <name type="common">Cucumber</name>
    <dbReference type="NCBI Taxonomy" id="3659"/>
    <lineage>
        <taxon>Eukaryota</taxon>
        <taxon>Viridiplantae</taxon>
        <taxon>Streptophyta</taxon>
        <taxon>Embryophyta</taxon>
        <taxon>Tracheophyta</taxon>
        <taxon>Spermatophyta</taxon>
        <taxon>Magnoliopsida</taxon>
        <taxon>eudicotyledons</taxon>
        <taxon>Gunneridae</taxon>
        <taxon>Pentapetalae</taxon>
        <taxon>rosids</taxon>
        <taxon>fabids</taxon>
        <taxon>Cucurbitales</taxon>
        <taxon>Cucurbitaceae</taxon>
        <taxon>Benincaseae</taxon>
        <taxon>Cucumis</taxon>
    </lineage>
</organism>
<evidence type="ECO:0000313" key="2">
    <source>
        <dbReference type="EMBL" id="KGN57953.1"/>
    </source>
</evidence>
<evidence type="ECO:0000256" key="1">
    <source>
        <dbReference type="SAM" id="MobiDB-lite"/>
    </source>
</evidence>